<protein>
    <submittedName>
        <fullName evidence="3">Thiamine-binding protein</fullName>
    </submittedName>
</protein>
<dbReference type="InterPro" id="IPR029756">
    <property type="entry name" value="MTH1187/YkoF-like"/>
</dbReference>
<accession>A0A9D9HS20</accession>
<dbReference type="AlphaFoldDB" id="A0A9D9HS20"/>
<dbReference type="GO" id="GO:0005829">
    <property type="term" value="C:cytosol"/>
    <property type="evidence" value="ECO:0007669"/>
    <property type="project" value="TreeGrafter"/>
</dbReference>
<comment type="caution">
    <text evidence="3">The sequence shown here is derived from an EMBL/GenBank/DDBJ whole genome shotgun (WGS) entry which is preliminary data.</text>
</comment>
<dbReference type="InterPro" id="IPR051614">
    <property type="entry name" value="UPF0045_domain"/>
</dbReference>
<reference evidence="3" key="1">
    <citation type="submission" date="2020-10" db="EMBL/GenBank/DDBJ databases">
        <authorList>
            <person name="Gilroy R."/>
        </authorList>
    </citation>
    <scope>NUCLEOTIDE SEQUENCE</scope>
    <source>
        <strain evidence="3">G3-3990</strain>
    </source>
</reference>
<dbReference type="PANTHER" id="PTHR33777:SF1">
    <property type="entry name" value="UPF0045 PROTEIN ECM15"/>
    <property type="match status" value="1"/>
</dbReference>
<dbReference type="Proteomes" id="UP000823641">
    <property type="component" value="Unassembled WGS sequence"/>
</dbReference>
<sequence>MEKQVNAAIQVLPTPKDSSIHPYAIVDAAIAAIKRTGLPCKVCPFETVVEGTYEEVINTLRLAQEACYEAGAASVITNVKIQTSAEEDVTIESKVGKYEI</sequence>
<dbReference type="EMBL" id="JADIMG010000026">
    <property type="protein sequence ID" value="MBO8459186.1"/>
    <property type="molecule type" value="Genomic_DNA"/>
</dbReference>
<proteinExistence type="inferred from homology"/>
<evidence type="ECO:0000313" key="3">
    <source>
        <dbReference type="EMBL" id="MBO8459186.1"/>
    </source>
</evidence>
<gene>
    <name evidence="3" type="ORF">IAA73_02480</name>
</gene>
<feature type="domain" description="Thiamine-binding protein" evidence="2">
    <location>
        <begin position="7"/>
        <end position="99"/>
    </location>
</feature>
<evidence type="ECO:0000259" key="2">
    <source>
        <dbReference type="Pfam" id="PF01910"/>
    </source>
</evidence>
<evidence type="ECO:0000313" key="4">
    <source>
        <dbReference type="Proteomes" id="UP000823641"/>
    </source>
</evidence>
<evidence type="ECO:0000256" key="1">
    <source>
        <dbReference type="ARBA" id="ARBA00010272"/>
    </source>
</evidence>
<dbReference type="Gene3D" id="3.30.70.930">
    <property type="match status" value="1"/>
</dbReference>
<dbReference type="InterPro" id="IPR002767">
    <property type="entry name" value="Thiamine_BP"/>
</dbReference>
<reference evidence="3" key="2">
    <citation type="journal article" date="2021" name="PeerJ">
        <title>Extensive microbial diversity within the chicken gut microbiome revealed by metagenomics and culture.</title>
        <authorList>
            <person name="Gilroy R."/>
            <person name="Ravi A."/>
            <person name="Getino M."/>
            <person name="Pursley I."/>
            <person name="Horton D.L."/>
            <person name="Alikhan N.F."/>
            <person name="Baker D."/>
            <person name="Gharbi K."/>
            <person name="Hall N."/>
            <person name="Watson M."/>
            <person name="Adriaenssens E.M."/>
            <person name="Foster-Nyarko E."/>
            <person name="Jarju S."/>
            <person name="Secka A."/>
            <person name="Antonio M."/>
            <person name="Oren A."/>
            <person name="Chaudhuri R.R."/>
            <person name="La Ragione R."/>
            <person name="Hildebrand F."/>
            <person name="Pallen M.J."/>
        </authorList>
    </citation>
    <scope>NUCLEOTIDE SEQUENCE</scope>
    <source>
        <strain evidence="3">G3-3990</strain>
    </source>
</reference>
<dbReference type="Pfam" id="PF01910">
    <property type="entry name" value="Thiamine_BP"/>
    <property type="match status" value="1"/>
</dbReference>
<dbReference type="SUPFAM" id="SSF89957">
    <property type="entry name" value="MTH1187/YkoF-like"/>
    <property type="match status" value="1"/>
</dbReference>
<name>A0A9D9HS20_9BACT</name>
<comment type="similarity">
    <text evidence="1">Belongs to the UPF0045 family.</text>
</comment>
<organism evidence="3 4">
    <name type="scientific">Candidatus Gallipaludibacter merdavium</name>
    <dbReference type="NCBI Taxonomy" id="2840839"/>
    <lineage>
        <taxon>Bacteria</taxon>
        <taxon>Pseudomonadati</taxon>
        <taxon>Bacteroidota</taxon>
        <taxon>Bacteroidia</taxon>
        <taxon>Bacteroidales</taxon>
        <taxon>Candidatus Gallipaludibacter</taxon>
    </lineage>
</organism>
<dbReference type="PANTHER" id="PTHR33777">
    <property type="entry name" value="UPF0045 PROTEIN ECM15"/>
    <property type="match status" value="1"/>
</dbReference>